<dbReference type="GO" id="GO:0003755">
    <property type="term" value="F:peptidyl-prolyl cis-trans isomerase activity"/>
    <property type="evidence" value="ECO:0007669"/>
    <property type="project" value="InterPro"/>
</dbReference>
<dbReference type="InterPro" id="IPR035542">
    <property type="entry name" value="CRIP"/>
</dbReference>
<evidence type="ECO:0000256" key="1">
    <source>
        <dbReference type="ARBA" id="ARBA00004123"/>
    </source>
</evidence>
<dbReference type="Proteomes" id="UP001162162">
    <property type="component" value="Unassembled WGS sequence"/>
</dbReference>
<sequence length="103" mass="11525">MERSPGLRFEVVSGFVKGIFSSTLKMSVVIETTLGDITVDLFLSERPRACLNFLKLCKLKYYNYNLFHTISRGFVAQTGDPTGSRSGGESIFGILDGPFKRFF</sequence>
<protein>
    <recommendedName>
        <fullName evidence="4">PPIase cyclophilin-type domain-containing protein</fullName>
    </recommendedName>
</protein>
<reference evidence="5" key="1">
    <citation type="journal article" date="2023" name="Insect Mol. Biol.">
        <title>Genome sequencing provides insights into the evolution of gene families encoding plant cell wall-degrading enzymes in longhorned beetles.</title>
        <authorList>
            <person name="Shin N.R."/>
            <person name="Okamura Y."/>
            <person name="Kirsch R."/>
            <person name="Pauchet Y."/>
        </authorList>
    </citation>
    <scope>NUCLEOTIDE SEQUENCE</scope>
    <source>
        <strain evidence="5">AMC_N1</strain>
    </source>
</reference>
<keyword evidence="3" id="KW-0539">Nucleus</keyword>
<dbReference type="PROSITE" id="PS50072">
    <property type="entry name" value="CSA_PPIASE_2"/>
    <property type="match status" value="1"/>
</dbReference>
<dbReference type="InterPro" id="IPR002130">
    <property type="entry name" value="Cyclophilin-type_PPIase_dom"/>
</dbReference>
<dbReference type="GO" id="GO:0003723">
    <property type="term" value="F:RNA binding"/>
    <property type="evidence" value="ECO:0007669"/>
    <property type="project" value="UniProtKB-KW"/>
</dbReference>
<dbReference type="InterPro" id="IPR029000">
    <property type="entry name" value="Cyclophilin-like_dom_sf"/>
</dbReference>
<organism evidence="5 6">
    <name type="scientific">Aromia moschata</name>
    <dbReference type="NCBI Taxonomy" id="1265417"/>
    <lineage>
        <taxon>Eukaryota</taxon>
        <taxon>Metazoa</taxon>
        <taxon>Ecdysozoa</taxon>
        <taxon>Arthropoda</taxon>
        <taxon>Hexapoda</taxon>
        <taxon>Insecta</taxon>
        <taxon>Pterygota</taxon>
        <taxon>Neoptera</taxon>
        <taxon>Endopterygota</taxon>
        <taxon>Coleoptera</taxon>
        <taxon>Polyphaga</taxon>
        <taxon>Cucujiformia</taxon>
        <taxon>Chrysomeloidea</taxon>
        <taxon>Cerambycidae</taxon>
        <taxon>Cerambycinae</taxon>
        <taxon>Callichromatini</taxon>
        <taxon>Aromia</taxon>
    </lineage>
</organism>
<evidence type="ECO:0000256" key="2">
    <source>
        <dbReference type="ARBA" id="ARBA00022884"/>
    </source>
</evidence>
<evidence type="ECO:0000259" key="4">
    <source>
        <dbReference type="PROSITE" id="PS50072"/>
    </source>
</evidence>
<gene>
    <name evidence="5" type="ORF">NQ318_009160</name>
</gene>
<dbReference type="Pfam" id="PF00160">
    <property type="entry name" value="Pro_isomerase"/>
    <property type="match status" value="1"/>
</dbReference>
<dbReference type="SUPFAM" id="SSF50891">
    <property type="entry name" value="Cyclophilin-like"/>
    <property type="match status" value="1"/>
</dbReference>
<keyword evidence="2" id="KW-0694">RNA-binding</keyword>
<evidence type="ECO:0000313" key="6">
    <source>
        <dbReference type="Proteomes" id="UP001162162"/>
    </source>
</evidence>
<dbReference type="Gene3D" id="2.40.100.10">
    <property type="entry name" value="Cyclophilin-like"/>
    <property type="match status" value="1"/>
</dbReference>
<feature type="domain" description="PPIase cyclophilin-type" evidence="4">
    <location>
        <begin position="31"/>
        <end position="93"/>
    </location>
</feature>
<comment type="subcellular location">
    <subcellularLocation>
        <location evidence="1">Nucleus</location>
    </subcellularLocation>
</comment>
<dbReference type="EMBL" id="JAPWTK010000302">
    <property type="protein sequence ID" value="KAJ8943086.1"/>
    <property type="molecule type" value="Genomic_DNA"/>
</dbReference>
<comment type="caution">
    <text evidence="5">The sequence shown here is derived from an EMBL/GenBank/DDBJ whole genome shotgun (WGS) entry which is preliminary data.</text>
</comment>
<evidence type="ECO:0000313" key="5">
    <source>
        <dbReference type="EMBL" id="KAJ8943086.1"/>
    </source>
</evidence>
<keyword evidence="6" id="KW-1185">Reference proteome</keyword>
<dbReference type="PANTHER" id="PTHR45843">
    <property type="entry name" value="PEPTIDYL-PROLYL CIS-TRANS ISOMERASE-LIKE 4"/>
    <property type="match status" value="1"/>
</dbReference>
<accession>A0AAV8XVZ2</accession>
<evidence type="ECO:0000256" key="3">
    <source>
        <dbReference type="ARBA" id="ARBA00023242"/>
    </source>
</evidence>
<dbReference type="PANTHER" id="PTHR45843:SF1">
    <property type="entry name" value="PEPTIDYL-PROLYL CIS-TRANS ISOMERASE-LIKE 4"/>
    <property type="match status" value="1"/>
</dbReference>
<dbReference type="AlphaFoldDB" id="A0AAV8XVZ2"/>
<dbReference type="GO" id="GO:0005634">
    <property type="term" value="C:nucleus"/>
    <property type="evidence" value="ECO:0007669"/>
    <property type="project" value="UniProtKB-SubCell"/>
</dbReference>
<proteinExistence type="predicted"/>
<name>A0AAV8XVZ2_9CUCU</name>